<dbReference type="CDD" id="cd01285">
    <property type="entry name" value="nucleoside_deaminase"/>
    <property type="match status" value="1"/>
</dbReference>
<dbReference type="SUPFAM" id="SSF53927">
    <property type="entry name" value="Cytidine deaminase-like"/>
    <property type="match status" value="1"/>
</dbReference>
<dbReference type="InterPro" id="IPR016193">
    <property type="entry name" value="Cytidine_deaminase-like"/>
</dbReference>
<dbReference type="VEuPathDB" id="FungiDB:VP01_839g2"/>
<dbReference type="PANTHER" id="PTHR11079:SF156">
    <property type="entry name" value="INACTIVE TRNA-SPECIFIC ADENOSINE DEAMINASE-LIKE PROTEIN 3-RELATED"/>
    <property type="match status" value="1"/>
</dbReference>
<dbReference type="STRING" id="27349.A0A0L6UA93"/>
<dbReference type="GO" id="GO:0005634">
    <property type="term" value="C:nucleus"/>
    <property type="evidence" value="ECO:0007669"/>
    <property type="project" value="TreeGrafter"/>
</dbReference>
<protein>
    <recommendedName>
        <fullName evidence="4">CMP/dCMP-type deaminase domain-containing protein</fullName>
    </recommendedName>
</protein>
<dbReference type="GO" id="GO:0008033">
    <property type="term" value="P:tRNA processing"/>
    <property type="evidence" value="ECO:0007669"/>
    <property type="project" value="UniProtKB-KW"/>
</dbReference>
<feature type="compositionally biased region" description="Basic and acidic residues" evidence="3">
    <location>
        <begin position="25"/>
        <end position="34"/>
    </location>
</feature>
<gene>
    <name evidence="5" type="ORF">VP01_839g2</name>
</gene>
<dbReference type="EMBL" id="LAVV01013937">
    <property type="protein sequence ID" value="KNZ45202.1"/>
    <property type="molecule type" value="Genomic_DNA"/>
</dbReference>
<dbReference type="PROSITE" id="PS51747">
    <property type="entry name" value="CYT_DCMP_DEAMINASES_2"/>
    <property type="match status" value="1"/>
</dbReference>
<sequence length="381" mass="43117">MATREGADEHAARLREVVQILEEEEARRQGKGGEEREESFPFELVTQHSPQHEHGTTTTTTTTAETAGELTLPTNNHTDKLDIKHLKAIKPIITTLPPSDHDAPHGVSILLAKECSISYQDLTKKLSETAGLGELIERATPYRIRVPTKRAWYLQQMRGGGGEERETGWPMVSVDTQTMQQELETGAVRMSRRMLERRWTVGEVRWLLRQAQHVAMRALESQLHTDEMGVAAAVTRYSLDLPDEMVQPRVRPENTILATTCDLRRSSRNPLRHAVVELTSTVSAQDRLFPRLPESPLLPIPYLLTNQVVFLSHEPCLLCAMALLHSRIKHLFFLFPSPGSGGCGSVYNVHEQDGLNHRFFVWKLILPPHLKQRLKTAFFDP</sequence>
<dbReference type="GO" id="GO:0052717">
    <property type="term" value="F:tRNA-specific adenosine-34 deaminase activity"/>
    <property type="evidence" value="ECO:0007669"/>
    <property type="project" value="TreeGrafter"/>
</dbReference>
<proteinExistence type="inferred from homology"/>
<evidence type="ECO:0000259" key="4">
    <source>
        <dbReference type="PROSITE" id="PS51747"/>
    </source>
</evidence>
<name>A0A0L6UA93_9BASI</name>
<dbReference type="GO" id="GO:0005737">
    <property type="term" value="C:cytoplasm"/>
    <property type="evidence" value="ECO:0007669"/>
    <property type="project" value="TreeGrafter"/>
</dbReference>
<evidence type="ECO:0000256" key="1">
    <source>
        <dbReference type="ARBA" id="ARBA00022694"/>
    </source>
</evidence>
<keyword evidence="6" id="KW-1185">Reference proteome</keyword>
<dbReference type="InterPro" id="IPR002125">
    <property type="entry name" value="CMP_dCMP_dom"/>
</dbReference>
<dbReference type="PANTHER" id="PTHR11079">
    <property type="entry name" value="CYTOSINE DEAMINASE FAMILY MEMBER"/>
    <property type="match status" value="1"/>
</dbReference>
<accession>A0A0L6UA93</accession>
<feature type="compositionally biased region" description="Low complexity" evidence="3">
    <location>
        <begin position="56"/>
        <end position="72"/>
    </location>
</feature>
<dbReference type="AlphaFoldDB" id="A0A0L6UA93"/>
<comment type="caution">
    <text evidence="5">The sequence shown here is derived from an EMBL/GenBank/DDBJ whole genome shotgun (WGS) entry which is preliminary data.</text>
</comment>
<evidence type="ECO:0000256" key="3">
    <source>
        <dbReference type="SAM" id="MobiDB-lite"/>
    </source>
</evidence>
<reference evidence="5 6" key="1">
    <citation type="submission" date="2015-08" db="EMBL/GenBank/DDBJ databases">
        <title>Next Generation Sequencing and Analysis of the Genome of Puccinia sorghi L Schw, the Causal Agent of Maize Common Rust.</title>
        <authorList>
            <person name="Rochi L."/>
            <person name="Burguener G."/>
            <person name="Darino M."/>
            <person name="Turjanski A."/>
            <person name="Kreff E."/>
            <person name="Dieguez M.J."/>
            <person name="Sacco F."/>
        </authorList>
    </citation>
    <scope>NUCLEOTIDE SEQUENCE [LARGE SCALE GENOMIC DNA]</scope>
    <source>
        <strain evidence="5 6">RO10H11247</strain>
    </source>
</reference>
<organism evidence="5 6">
    <name type="scientific">Puccinia sorghi</name>
    <dbReference type="NCBI Taxonomy" id="27349"/>
    <lineage>
        <taxon>Eukaryota</taxon>
        <taxon>Fungi</taxon>
        <taxon>Dikarya</taxon>
        <taxon>Basidiomycota</taxon>
        <taxon>Pucciniomycotina</taxon>
        <taxon>Pucciniomycetes</taxon>
        <taxon>Pucciniales</taxon>
        <taxon>Pucciniaceae</taxon>
        <taxon>Puccinia</taxon>
    </lineage>
</organism>
<keyword evidence="1" id="KW-0819">tRNA processing</keyword>
<dbReference type="OrthoDB" id="3180714at2759"/>
<comment type="similarity">
    <text evidence="2">Belongs to the cytidine and deoxycytidylate deaminase family. ADAT3 subfamily.</text>
</comment>
<feature type="region of interest" description="Disordered" evidence="3">
    <location>
        <begin position="24"/>
        <end position="76"/>
    </location>
</feature>
<evidence type="ECO:0000313" key="6">
    <source>
        <dbReference type="Proteomes" id="UP000037035"/>
    </source>
</evidence>
<feature type="domain" description="CMP/dCMP-type deaminase" evidence="4">
    <location>
        <begin position="202"/>
        <end position="362"/>
    </location>
</feature>
<evidence type="ECO:0000256" key="2">
    <source>
        <dbReference type="ARBA" id="ARBA00038160"/>
    </source>
</evidence>
<evidence type="ECO:0000313" key="5">
    <source>
        <dbReference type="EMBL" id="KNZ45202.1"/>
    </source>
</evidence>
<dbReference type="Proteomes" id="UP000037035">
    <property type="component" value="Unassembled WGS sequence"/>
</dbReference>
<dbReference type="Gene3D" id="3.40.140.10">
    <property type="entry name" value="Cytidine Deaminase, domain 2"/>
    <property type="match status" value="1"/>
</dbReference>